<keyword evidence="6" id="KW-0808">Transferase</keyword>
<evidence type="ECO:0000256" key="1">
    <source>
        <dbReference type="ARBA" id="ARBA00001971"/>
    </source>
</evidence>
<dbReference type="FunFam" id="1.10.630.10:FF:000050">
    <property type="entry name" value="Cytochrome P450 monooxygenase"/>
    <property type="match status" value="1"/>
</dbReference>
<dbReference type="GO" id="GO:0008168">
    <property type="term" value="F:methyltransferase activity"/>
    <property type="evidence" value="ECO:0007669"/>
    <property type="project" value="UniProtKB-KW"/>
</dbReference>
<dbReference type="Gene3D" id="1.10.630.10">
    <property type="entry name" value="Cytochrome P450"/>
    <property type="match status" value="1"/>
</dbReference>
<dbReference type="CDD" id="cd11060">
    <property type="entry name" value="CYP57A1-like"/>
    <property type="match status" value="1"/>
</dbReference>
<organism evidence="6 7">
    <name type="scientific">Periconia macrospinosa</name>
    <dbReference type="NCBI Taxonomy" id="97972"/>
    <lineage>
        <taxon>Eukaryota</taxon>
        <taxon>Fungi</taxon>
        <taxon>Dikarya</taxon>
        <taxon>Ascomycota</taxon>
        <taxon>Pezizomycotina</taxon>
        <taxon>Dothideomycetes</taxon>
        <taxon>Pleosporomycetidae</taxon>
        <taxon>Pleosporales</taxon>
        <taxon>Massarineae</taxon>
        <taxon>Periconiaceae</taxon>
        <taxon>Periconia</taxon>
    </lineage>
</organism>
<keyword evidence="7" id="KW-1185">Reference proteome</keyword>
<dbReference type="GO" id="GO:0020037">
    <property type="term" value="F:heme binding"/>
    <property type="evidence" value="ECO:0007669"/>
    <property type="project" value="InterPro"/>
</dbReference>
<proteinExistence type="inferred from homology"/>
<name>A0A2V1D2P3_9PLEO</name>
<evidence type="ECO:0000256" key="3">
    <source>
        <dbReference type="ARBA" id="ARBA00023004"/>
    </source>
</evidence>
<reference evidence="6 7" key="1">
    <citation type="journal article" date="2018" name="Sci. Rep.">
        <title>Comparative genomics provides insights into the lifestyle and reveals functional heterogeneity of dark septate endophytic fungi.</title>
        <authorList>
            <person name="Knapp D.G."/>
            <person name="Nemeth J.B."/>
            <person name="Barry K."/>
            <person name="Hainaut M."/>
            <person name="Henrissat B."/>
            <person name="Johnson J."/>
            <person name="Kuo A."/>
            <person name="Lim J.H.P."/>
            <person name="Lipzen A."/>
            <person name="Nolan M."/>
            <person name="Ohm R.A."/>
            <person name="Tamas L."/>
            <person name="Grigoriev I.V."/>
            <person name="Spatafora J.W."/>
            <person name="Nagy L.G."/>
            <person name="Kovacs G.M."/>
        </authorList>
    </citation>
    <scope>NUCLEOTIDE SEQUENCE [LARGE SCALE GENOMIC DNA]</scope>
    <source>
        <strain evidence="6 7">DSE2036</strain>
    </source>
</reference>
<dbReference type="OrthoDB" id="3934656at2759"/>
<keyword evidence="5" id="KW-0503">Monooxygenase</keyword>
<keyword evidence="6" id="KW-0489">Methyltransferase</keyword>
<keyword evidence="2 4" id="KW-0479">Metal-binding</keyword>
<dbReference type="Pfam" id="PF00067">
    <property type="entry name" value="p450"/>
    <property type="match status" value="1"/>
</dbReference>
<sequence length="514" mass="59097">MHSLNVVYYLCALVLLRATYILWQTLRSPHLDIPGPLTARFTRFWYWRRLRNGRFERDNIKLHGKYGHIVRIAPNWYSIDDPSAIKTIYGIGSKWRKSDWYYGWTPLDPARVTLFTDRNIQNHANQRRNIATLYSTSSLVNYEPFVDRCADIFEKRLREHARAQRALDMGHWFQCYAFDVIACITYGERIGFLNSGKDVNGIMSSLWAAMRYSSSIGIFSEWHATIWPLTSRLPGTGGSARADIMKFIQSRVDERKIERKKRDMETRRAGSRKPVEPGLPEDFLEKLLNEQEVNPQKITPMDVFAMGMANIFAGSDTTAISLSSILYHLIKTPSTLDKLRQELEAKQAAGECASSRVTFKESLGMPYLQAVMKEALRMHPAAGLPLWRVVPGGGATVSGRFFPEDSVLGVNPWVAHKNKNVFGSDAHIFKPERWIEAGPEQLKIMESYYMPFGLGARICLGRHISELEMSKLIPRIIREFNFELTSQNPMESENCWFVKPTNFMLRVRERVQAL</sequence>
<accession>A0A2V1D2P3</accession>
<evidence type="ECO:0000256" key="4">
    <source>
        <dbReference type="PIRSR" id="PIRSR602401-1"/>
    </source>
</evidence>
<evidence type="ECO:0000313" key="7">
    <source>
        <dbReference type="Proteomes" id="UP000244855"/>
    </source>
</evidence>
<dbReference type="InterPro" id="IPR036396">
    <property type="entry name" value="Cyt_P450_sf"/>
</dbReference>
<dbReference type="InterPro" id="IPR002401">
    <property type="entry name" value="Cyt_P450_E_grp-I"/>
</dbReference>
<dbReference type="PROSITE" id="PS00086">
    <property type="entry name" value="CYTOCHROME_P450"/>
    <property type="match status" value="1"/>
</dbReference>
<dbReference type="SUPFAM" id="SSF48264">
    <property type="entry name" value="Cytochrome P450"/>
    <property type="match status" value="1"/>
</dbReference>
<dbReference type="PANTHER" id="PTHR24305:SF190">
    <property type="entry name" value="P450, PUTATIVE (EUROFUNG)-RELATED"/>
    <property type="match status" value="1"/>
</dbReference>
<feature type="binding site" description="axial binding residue" evidence="4">
    <location>
        <position position="459"/>
    </location>
    <ligand>
        <name>heme</name>
        <dbReference type="ChEBI" id="CHEBI:30413"/>
    </ligand>
    <ligandPart>
        <name>Fe</name>
        <dbReference type="ChEBI" id="CHEBI:18248"/>
    </ligandPart>
</feature>
<evidence type="ECO:0000256" key="2">
    <source>
        <dbReference type="ARBA" id="ARBA00022723"/>
    </source>
</evidence>
<dbReference type="PRINTS" id="PR00463">
    <property type="entry name" value="EP450I"/>
</dbReference>
<gene>
    <name evidence="6" type="ORF">DM02DRAFT_544000</name>
</gene>
<keyword evidence="3 4" id="KW-0408">Iron</keyword>
<dbReference type="InterPro" id="IPR001128">
    <property type="entry name" value="Cyt_P450"/>
</dbReference>
<dbReference type="STRING" id="97972.A0A2V1D2P3"/>
<dbReference type="Proteomes" id="UP000244855">
    <property type="component" value="Unassembled WGS sequence"/>
</dbReference>
<comment type="cofactor">
    <cofactor evidence="1 4">
        <name>heme</name>
        <dbReference type="ChEBI" id="CHEBI:30413"/>
    </cofactor>
</comment>
<dbReference type="PANTHER" id="PTHR24305">
    <property type="entry name" value="CYTOCHROME P450"/>
    <property type="match status" value="1"/>
</dbReference>
<keyword evidence="4 5" id="KW-0349">Heme</keyword>
<dbReference type="GO" id="GO:0032259">
    <property type="term" value="P:methylation"/>
    <property type="evidence" value="ECO:0007669"/>
    <property type="project" value="UniProtKB-KW"/>
</dbReference>
<dbReference type="GO" id="GO:0016705">
    <property type="term" value="F:oxidoreductase activity, acting on paired donors, with incorporation or reduction of molecular oxygen"/>
    <property type="evidence" value="ECO:0007669"/>
    <property type="project" value="InterPro"/>
</dbReference>
<dbReference type="PRINTS" id="PR00385">
    <property type="entry name" value="P450"/>
</dbReference>
<protein>
    <submittedName>
        <fullName evidence="6">Putative cytochrome P450 pisatin demethylase</fullName>
    </submittedName>
</protein>
<evidence type="ECO:0000313" key="6">
    <source>
        <dbReference type="EMBL" id="PVH92282.1"/>
    </source>
</evidence>
<comment type="similarity">
    <text evidence="5">Belongs to the cytochrome P450 family.</text>
</comment>
<dbReference type="GO" id="GO:0004497">
    <property type="term" value="F:monooxygenase activity"/>
    <property type="evidence" value="ECO:0007669"/>
    <property type="project" value="UniProtKB-KW"/>
</dbReference>
<evidence type="ECO:0000256" key="5">
    <source>
        <dbReference type="RuleBase" id="RU000461"/>
    </source>
</evidence>
<dbReference type="InterPro" id="IPR050121">
    <property type="entry name" value="Cytochrome_P450_monoxygenase"/>
</dbReference>
<keyword evidence="5" id="KW-0560">Oxidoreductase</keyword>
<dbReference type="InterPro" id="IPR017972">
    <property type="entry name" value="Cyt_P450_CS"/>
</dbReference>
<dbReference type="EMBL" id="KZ805698">
    <property type="protein sequence ID" value="PVH92282.1"/>
    <property type="molecule type" value="Genomic_DNA"/>
</dbReference>
<dbReference type="AlphaFoldDB" id="A0A2V1D2P3"/>
<dbReference type="GO" id="GO:0005506">
    <property type="term" value="F:iron ion binding"/>
    <property type="evidence" value="ECO:0007669"/>
    <property type="project" value="InterPro"/>
</dbReference>